<dbReference type="EMBL" id="HG994586">
    <property type="protein sequence ID" value="CAF2996471.1"/>
    <property type="molecule type" value="Genomic_DNA"/>
</dbReference>
<evidence type="ECO:0000313" key="3">
    <source>
        <dbReference type="EMBL" id="CAF2996471.1"/>
    </source>
</evidence>
<accession>A0A7R8D1T0</accession>
<feature type="compositionally biased region" description="Polar residues" evidence="2">
    <location>
        <begin position="194"/>
        <end position="208"/>
    </location>
</feature>
<dbReference type="PANTHER" id="PTHR12156">
    <property type="entry name" value="PLECKSTRIN HOMOLOGY-LIKE DOMAIN, FAMILY B, MEMBER 3"/>
    <property type="match status" value="1"/>
</dbReference>
<feature type="region of interest" description="Disordered" evidence="2">
    <location>
        <begin position="702"/>
        <end position="770"/>
    </location>
</feature>
<proteinExistence type="predicted"/>
<dbReference type="AlphaFoldDB" id="A0A7R8D1T0"/>
<organism evidence="3 4">
    <name type="scientific">Lepeophtheirus salmonis</name>
    <name type="common">Salmon louse</name>
    <name type="synonym">Caligus salmonis</name>
    <dbReference type="NCBI Taxonomy" id="72036"/>
    <lineage>
        <taxon>Eukaryota</taxon>
        <taxon>Metazoa</taxon>
        <taxon>Ecdysozoa</taxon>
        <taxon>Arthropoda</taxon>
        <taxon>Crustacea</taxon>
        <taxon>Multicrustacea</taxon>
        <taxon>Hexanauplia</taxon>
        <taxon>Copepoda</taxon>
        <taxon>Siphonostomatoida</taxon>
        <taxon>Caligidae</taxon>
        <taxon>Lepeophtheirus</taxon>
    </lineage>
</organism>
<dbReference type="OrthoDB" id="2019015at2759"/>
<dbReference type="Pfam" id="PF00169">
    <property type="entry name" value="PH"/>
    <property type="match status" value="1"/>
</dbReference>
<dbReference type="Gene3D" id="3.50.50.60">
    <property type="entry name" value="FAD/NAD(P)-binding domain"/>
    <property type="match status" value="1"/>
</dbReference>
<feature type="region of interest" description="Disordered" evidence="2">
    <location>
        <begin position="39"/>
        <end position="128"/>
    </location>
</feature>
<keyword evidence="1" id="KW-0175">Coiled coil</keyword>
<dbReference type="InterPro" id="IPR036188">
    <property type="entry name" value="FAD/NAD-bd_sf"/>
</dbReference>
<dbReference type="Proteomes" id="UP000675881">
    <property type="component" value="Chromosome 7"/>
</dbReference>
<feature type="region of interest" description="Disordered" evidence="2">
    <location>
        <begin position="164"/>
        <end position="223"/>
    </location>
</feature>
<dbReference type="SMART" id="SM00233">
    <property type="entry name" value="PH"/>
    <property type="match status" value="1"/>
</dbReference>
<feature type="compositionally biased region" description="Low complexity" evidence="2">
    <location>
        <begin position="706"/>
        <end position="726"/>
    </location>
</feature>
<dbReference type="Gene3D" id="3.90.660.10">
    <property type="match status" value="1"/>
</dbReference>
<dbReference type="SUPFAM" id="SSF51905">
    <property type="entry name" value="FAD/NAD(P)-binding domain"/>
    <property type="match status" value="1"/>
</dbReference>
<dbReference type="PANTHER" id="PTHR12156:SF5">
    <property type="entry name" value="FI18040P1"/>
    <property type="match status" value="1"/>
</dbReference>
<reference evidence="3" key="1">
    <citation type="submission" date="2021-02" db="EMBL/GenBank/DDBJ databases">
        <authorList>
            <person name="Bekaert M."/>
        </authorList>
    </citation>
    <scope>NUCLEOTIDE SEQUENCE</scope>
    <source>
        <strain evidence="3">IoA-00</strain>
    </source>
</reference>
<feature type="coiled-coil region" evidence="1">
    <location>
        <begin position="395"/>
        <end position="585"/>
    </location>
</feature>
<feature type="region of interest" description="Disordered" evidence="2">
    <location>
        <begin position="1"/>
        <end position="24"/>
    </location>
</feature>
<protein>
    <submittedName>
        <fullName evidence="3">Pleckstrin homology-like domain family B member 3,Pleckstrin homology-like domain family B member 2,Pleckstrin homology-like domain family B member 1</fullName>
    </submittedName>
</protein>
<dbReference type="InterPro" id="IPR052212">
    <property type="entry name" value="PH-like_domain"/>
</dbReference>
<feature type="region of interest" description="Disordered" evidence="2">
    <location>
        <begin position="240"/>
        <end position="323"/>
    </location>
</feature>
<sequence>MVDPKTTDIPQTPPPGKGIEVKKEPSNLIVPLIPLYTSPPLVSLSPTKWRSKIKDGIRSSPSPGEEDIHHISTSIIQSPRDVLPQEKPPIHPKSPTSPRLRRQKSPALPKKDYPSSDQEQPKNCLAESNRILRNSLGKMEPSERIKLEEILDMCIEYERQIESQMESKGNGVDPNRTPSSSNGGYASLMPLHSPNGSLQTKGIKTNGSLPREKRQVSPNTEPENIIFNFEGLAQVNEESFLIPPSSPRTRIRTYLGSNNGTSSSSRFSSPPPVVNEPRSPLEGGITNEDASSSSPSSTVCRKPPRSKHDQGPSSPIKDCEDQFQPLPSEEASSRMLIGTTMLNHKLTGNSILRNGLSPVASSSPPGSKTPLQEFNKSYKIVDTLKSQRHAQILLLSAVKRQLSDLESEAAEGLKELELERSLILGEREAEASKLDKLKLRCNQLKTQEARLSGVFQELQKSLSRKTDSAKHKIIEAEDEIKRLEGLLSKKETEEEEHYILMHLKEQYEILDNETKAFEDLEFHQMEEETSKETEREELLKEISDVEALVNEKLKKLEEIDFQPQRQKLLCDLDREKIKLSSIERKLSSYFLSDKEQLVMDDGDYYEEARGMEEDHRHTIVSTSSMEEEEEENGILHTNGNSCESGKISSESISEHSTTVEYSEDEGIRVSVSSSYQESNERLRKSGSNQHKIVSYNTTMDGGEYCSHSSSESTKSSSLSTNKNSSSFKDSSRPLSDESSYWDENDPSSIEVKRRGGRGGSGNKTQQRPLTRYLPIRNEAFDLRVHIESAGHPLDSNPAVSRHILLNSSSCRGHLYKMSSKFRKWNRRWFVFDRNKRTLIYYSDKTETKAKGGIYFESIEDVYVDHLNSLKSHKPKETFLMKTRDRLYCLMAPTIETMRIWIDVIFTGAEGSMANLEEASKEEEEDGEEREDNYSKYLIIGGGISGLAAANELIKQGCISGETKTELGANWIHGVLGNPLYELAASNGLVDLTPEPPRAHNVAATTEDGRRLPFSILQETYEAYFWFFKRCEEYFLCKYQPPEGVKSVGDHIELEISIYLQKFPQQQRHLRRLVFDYLLQRECCITGCNNMKEVDLISIGSYTELPGGNITIPHGYSSLLSPIIKIIPPSCILKAHPVNDCSVKTVKSAKKIEDIEVASCPSGLSTANATAESSIQSSNAKTEKCFYADHVICTIPLGVLRHPSSVDLFQPTLPPDKRASFQKNGLWSSE</sequence>
<dbReference type="InterPro" id="IPR001849">
    <property type="entry name" value="PH_domain"/>
</dbReference>
<feature type="compositionally biased region" description="Low complexity" evidence="2">
    <location>
        <begin position="641"/>
        <end position="656"/>
    </location>
</feature>
<feature type="compositionally biased region" description="Polar residues" evidence="2">
    <location>
        <begin position="288"/>
        <end position="299"/>
    </location>
</feature>
<evidence type="ECO:0000313" key="4">
    <source>
        <dbReference type="Proteomes" id="UP000675881"/>
    </source>
</evidence>
<keyword evidence="4" id="KW-1185">Reference proteome</keyword>
<evidence type="ECO:0000256" key="2">
    <source>
        <dbReference type="SAM" id="MobiDB-lite"/>
    </source>
</evidence>
<gene>
    <name evidence="3" type="ORF">LSAA_13347</name>
</gene>
<dbReference type="InterPro" id="IPR011993">
    <property type="entry name" value="PH-like_dom_sf"/>
</dbReference>
<dbReference type="PROSITE" id="PS50003">
    <property type="entry name" value="PH_DOMAIN"/>
    <property type="match status" value="1"/>
</dbReference>
<evidence type="ECO:0000256" key="1">
    <source>
        <dbReference type="SAM" id="Coils"/>
    </source>
</evidence>
<name>A0A7R8D1T0_LEPSM</name>
<feature type="region of interest" description="Disordered" evidence="2">
    <location>
        <begin position="621"/>
        <end position="690"/>
    </location>
</feature>
<dbReference type="SUPFAM" id="SSF50729">
    <property type="entry name" value="PH domain-like"/>
    <property type="match status" value="1"/>
</dbReference>
<dbReference type="Gene3D" id="2.30.29.30">
    <property type="entry name" value="Pleckstrin-homology domain (PH domain)/Phosphotyrosine-binding domain (PTB)"/>
    <property type="match status" value="1"/>
</dbReference>